<dbReference type="InParanoid" id="A0A7J7CBZ8"/>
<dbReference type="EMBL" id="JAAARO010000018">
    <property type="protein sequence ID" value="KAF5731668.1"/>
    <property type="molecule type" value="Genomic_DNA"/>
</dbReference>
<gene>
    <name evidence="2" type="ORF">HS088_TW18G00352</name>
</gene>
<dbReference type="AlphaFoldDB" id="A0A7J7CBZ8"/>
<feature type="compositionally biased region" description="Basic and acidic residues" evidence="1">
    <location>
        <begin position="18"/>
        <end position="47"/>
    </location>
</feature>
<protein>
    <submittedName>
        <fullName evidence="2">Uncharacterized protein</fullName>
    </submittedName>
</protein>
<organism evidence="2 3">
    <name type="scientific">Tripterygium wilfordii</name>
    <name type="common">Thunder God vine</name>
    <dbReference type="NCBI Taxonomy" id="458696"/>
    <lineage>
        <taxon>Eukaryota</taxon>
        <taxon>Viridiplantae</taxon>
        <taxon>Streptophyta</taxon>
        <taxon>Embryophyta</taxon>
        <taxon>Tracheophyta</taxon>
        <taxon>Spermatophyta</taxon>
        <taxon>Magnoliopsida</taxon>
        <taxon>eudicotyledons</taxon>
        <taxon>Gunneridae</taxon>
        <taxon>Pentapetalae</taxon>
        <taxon>rosids</taxon>
        <taxon>fabids</taxon>
        <taxon>Celastrales</taxon>
        <taxon>Celastraceae</taxon>
        <taxon>Tripterygium</taxon>
    </lineage>
</organism>
<evidence type="ECO:0000313" key="3">
    <source>
        <dbReference type="Proteomes" id="UP000593562"/>
    </source>
</evidence>
<evidence type="ECO:0000256" key="1">
    <source>
        <dbReference type="SAM" id="MobiDB-lite"/>
    </source>
</evidence>
<proteinExistence type="predicted"/>
<name>A0A7J7CBZ8_TRIWF</name>
<evidence type="ECO:0000313" key="2">
    <source>
        <dbReference type="EMBL" id="KAF5731668.1"/>
    </source>
</evidence>
<feature type="region of interest" description="Disordered" evidence="1">
    <location>
        <begin position="1"/>
        <end position="47"/>
    </location>
</feature>
<accession>A0A7J7CBZ8</accession>
<comment type="caution">
    <text evidence="2">The sequence shown here is derived from an EMBL/GenBank/DDBJ whole genome shotgun (WGS) entry which is preliminary data.</text>
</comment>
<reference evidence="2 3" key="1">
    <citation type="journal article" date="2020" name="Nat. Commun.">
        <title>Genome of Tripterygium wilfordii and identification of cytochrome P450 involved in triptolide biosynthesis.</title>
        <authorList>
            <person name="Tu L."/>
            <person name="Su P."/>
            <person name="Zhang Z."/>
            <person name="Gao L."/>
            <person name="Wang J."/>
            <person name="Hu T."/>
            <person name="Zhou J."/>
            <person name="Zhang Y."/>
            <person name="Zhao Y."/>
            <person name="Liu Y."/>
            <person name="Song Y."/>
            <person name="Tong Y."/>
            <person name="Lu Y."/>
            <person name="Yang J."/>
            <person name="Xu C."/>
            <person name="Jia M."/>
            <person name="Peters R.J."/>
            <person name="Huang L."/>
            <person name="Gao W."/>
        </authorList>
    </citation>
    <scope>NUCLEOTIDE SEQUENCE [LARGE SCALE GENOMIC DNA]</scope>
    <source>
        <strain evidence="3">cv. XIE 37</strain>
        <tissue evidence="2">Leaf</tissue>
    </source>
</reference>
<sequence>MNDEPKKINDGSLSCIGRGEESKTPIPMHEPKKSKASGEVKAEERKQSNGTFEDIYIHTREYKVRRELATRESTK</sequence>
<keyword evidence="3" id="KW-1185">Reference proteome</keyword>
<dbReference type="Proteomes" id="UP000593562">
    <property type="component" value="Unassembled WGS sequence"/>
</dbReference>